<dbReference type="Proteomes" id="UP000033636">
    <property type="component" value="Unassembled WGS sequence"/>
</dbReference>
<dbReference type="EC" id="2.4.2.14" evidence="1"/>
<comment type="caution">
    <text evidence="1">The sequence shown here is derived from an EMBL/GenBank/DDBJ whole genome shotgun (WGS) entry which is preliminary data.</text>
</comment>
<protein>
    <submittedName>
        <fullName evidence="1">Amidophosphoribosyltransferase</fullName>
        <ecNumber evidence="1">2.4.2.14</ecNumber>
    </submittedName>
</protein>
<keyword evidence="1" id="KW-0328">Glycosyltransferase</keyword>
<gene>
    <name evidence="1" type="ORF">TU35_008980</name>
</gene>
<sequence>MCGIGGVWGPGAVEAAAEMAKWLMHRGEEGVGYAYLSKDGVKVGAPAGEVEAAVVHTRYSTSGPYGVQIQPVLAKYRDLEAAVAFNGTVVNYKVLDPGAAADAEALAKKFVELVWEHGLAEGLRALYEAIEGAASIIALTQEALIAVRDIRGIRPLAYAGRAAASESIALEGASSEIPPGYAVVIKGGGAELVKYGEGVERLCALEYVYFAHPASRLGGRRVAEVRRALGAALAKREEVRVDAAAYVPETAETAAEAYAEALGKPLAEAIMKNRYAGRIFIKPPDKREPKAAFKVDAEAVAGKSIAVVDDSLIRGTNLGSLVKALRAAGARGVHLRIASPPIRWPCYYGMDFQTPEELAARGKTEGELAREIGADSLKYLPLEDFRTILGPNICYACFTGEYPLQDLGGAASPSRPGPRRG</sequence>
<proteinExistence type="predicted"/>
<accession>A0ACC6V2Q3</accession>
<evidence type="ECO:0000313" key="1">
    <source>
        <dbReference type="EMBL" id="MFB6491348.1"/>
    </source>
</evidence>
<dbReference type="EMBL" id="JZWT02000029">
    <property type="protein sequence ID" value="MFB6491348.1"/>
    <property type="molecule type" value="Genomic_DNA"/>
</dbReference>
<reference evidence="1" key="1">
    <citation type="submission" date="2024-07" db="EMBL/GenBank/DDBJ databases">
        <title>Metagenome and Metagenome-Assembled Genomes of Archaea from a hot spring from the geothermal field of Los Azufres, Mexico.</title>
        <authorList>
            <person name="Marin-Paredes R."/>
            <person name="Martinez-Romero E."/>
            <person name="Servin-Garciduenas L.E."/>
        </authorList>
    </citation>
    <scope>NUCLEOTIDE SEQUENCE</scope>
</reference>
<keyword evidence="1" id="KW-0808">Transferase</keyword>
<name>A0ACC6V2Q3_9CREN</name>
<organism evidence="1 2">
    <name type="scientific">Thermoproteus sp. AZ2</name>
    <dbReference type="NCBI Taxonomy" id="1609232"/>
    <lineage>
        <taxon>Archaea</taxon>
        <taxon>Thermoproteota</taxon>
        <taxon>Thermoprotei</taxon>
        <taxon>Thermoproteales</taxon>
        <taxon>Thermoproteaceae</taxon>
        <taxon>Thermoproteus</taxon>
    </lineage>
</organism>
<evidence type="ECO:0000313" key="2">
    <source>
        <dbReference type="Proteomes" id="UP000033636"/>
    </source>
</evidence>